<evidence type="ECO:0000259" key="3">
    <source>
        <dbReference type="Pfam" id="PF07732"/>
    </source>
</evidence>
<dbReference type="Pfam" id="PF13473">
    <property type="entry name" value="Cupredoxin_1"/>
    <property type="match status" value="1"/>
</dbReference>
<dbReference type="InterPro" id="IPR011707">
    <property type="entry name" value="Cu-oxidase-like_N"/>
</dbReference>
<comment type="caution">
    <text evidence="5">The sequence shown here is derived from an EMBL/GenBank/DDBJ whole genome shotgun (WGS) entry which is preliminary data.</text>
</comment>
<gene>
    <name evidence="5" type="ORF">GCM10010885_23100</name>
</gene>
<evidence type="ECO:0000313" key="5">
    <source>
        <dbReference type="EMBL" id="GGJ13174.1"/>
    </source>
</evidence>
<keyword evidence="6" id="KW-1185">Reference proteome</keyword>
<feature type="domain" description="Plastocyanin-like" evidence="3">
    <location>
        <begin position="235"/>
        <end position="348"/>
    </location>
</feature>
<dbReference type="GO" id="GO:0016491">
    <property type="term" value="F:oxidoreductase activity"/>
    <property type="evidence" value="ECO:0007669"/>
    <property type="project" value="UniProtKB-KW"/>
</dbReference>
<dbReference type="Pfam" id="PF07732">
    <property type="entry name" value="Cu-oxidase_3"/>
    <property type="match status" value="2"/>
</dbReference>
<feature type="domain" description="Plastocyanin-like" evidence="2">
    <location>
        <begin position="673"/>
        <end position="764"/>
    </location>
</feature>
<evidence type="ECO:0000313" key="6">
    <source>
        <dbReference type="Proteomes" id="UP000637695"/>
    </source>
</evidence>
<proteinExistence type="predicted"/>
<evidence type="ECO:0000259" key="4">
    <source>
        <dbReference type="Pfam" id="PF13473"/>
    </source>
</evidence>
<dbReference type="Gene3D" id="2.60.40.420">
    <property type="entry name" value="Cupredoxins - blue copper proteins"/>
    <property type="match status" value="4"/>
</dbReference>
<dbReference type="AlphaFoldDB" id="A0A917NNC0"/>
<accession>A0A917NNC0</accession>
<dbReference type="SUPFAM" id="SSF49503">
    <property type="entry name" value="Cupredoxins"/>
    <property type="match status" value="5"/>
</dbReference>
<dbReference type="RefSeq" id="WP_188883282.1">
    <property type="nucleotide sequence ID" value="NZ_BMOY01000051.1"/>
</dbReference>
<dbReference type="InterPro" id="IPR011706">
    <property type="entry name" value="Cu-oxidase_C"/>
</dbReference>
<keyword evidence="1" id="KW-1133">Transmembrane helix</keyword>
<feature type="domain" description="EfeO-type cupredoxin-like" evidence="4">
    <location>
        <begin position="52"/>
        <end position="148"/>
    </location>
</feature>
<dbReference type="PANTHER" id="PTHR11709">
    <property type="entry name" value="MULTI-COPPER OXIDASE"/>
    <property type="match status" value="1"/>
</dbReference>
<feature type="transmembrane region" description="Helical" evidence="1">
    <location>
        <begin position="23"/>
        <end position="41"/>
    </location>
</feature>
<evidence type="ECO:0000256" key="1">
    <source>
        <dbReference type="SAM" id="Phobius"/>
    </source>
</evidence>
<reference evidence="5" key="1">
    <citation type="journal article" date="2014" name="Int. J. Syst. Evol. Microbiol.">
        <title>Complete genome sequence of Corynebacterium casei LMG S-19264T (=DSM 44701T), isolated from a smear-ripened cheese.</title>
        <authorList>
            <consortium name="US DOE Joint Genome Institute (JGI-PGF)"/>
            <person name="Walter F."/>
            <person name="Albersmeier A."/>
            <person name="Kalinowski J."/>
            <person name="Ruckert C."/>
        </authorList>
    </citation>
    <scope>NUCLEOTIDE SEQUENCE</scope>
    <source>
        <strain evidence="5">JCM 18487</strain>
    </source>
</reference>
<dbReference type="Proteomes" id="UP000637695">
    <property type="component" value="Unassembled WGS sequence"/>
</dbReference>
<dbReference type="InterPro" id="IPR045087">
    <property type="entry name" value="Cu-oxidase_fam"/>
</dbReference>
<dbReference type="EMBL" id="BMOY01000051">
    <property type="protein sequence ID" value="GGJ13174.1"/>
    <property type="molecule type" value="Genomic_DNA"/>
</dbReference>
<name>A0A917NNC0_9BACL</name>
<reference evidence="5" key="2">
    <citation type="submission" date="2020-09" db="EMBL/GenBank/DDBJ databases">
        <authorList>
            <person name="Sun Q."/>
            <person name="Ohkuma M."/>
        </authorList>
    </citation>
    <scope>NUCLEOTIDE SEQUENCE</scope>
    <source>
        <strain evidence="5">JCM 18487</strain>
    </source>
</reference>
<dbReference type="InterPro" id="IPR008972">
    <property type="entry name" value="Cupredoxin"/>
</dbReference>
<evidence type="ECO:0008006" key="7">
    <source>
        <dbReference type="Google" id="ProtNLM"/>
    </source>
</evidence>
<sequence length="785" mass="85357">MIHQPKDQQCPAFVPRSIRRKTIRCLVTGAALIGAVAWSSFPTVFHPKFALAAASTSTSSSSPSARTVQIQIANDNYSPSQITVPAGTTVVWTNDDLVIHSVTSGNGKPNGLFDHDVAPYAQFSYTFTKPGTYPYYCKYHTMAGTIVVTGSGTGGQGMADQGDMGNMGPSTGGMNMSGSGASTQGVYGPYGSSKDEIAPLGTGTYEEPVLPDGLRLLPYTMQGGYKVFHLTAEPVWWDPSKGKPVEAWTYNGSVPGPEIKVNTGDKVKVIVTNKLPEGTTVHWHGLDVPFVQDGTGESQPDLQPGHSQTYTFTVGVPPGTYIYHAHPMLDMSKQEKLGLWGPLIVEPKGTGWNKIHPGFQREYTLVINDSPQFGNTINGKLYPFTPALKAKLGDKVLVHVVNIGSMNHPLSLDGMHFQELEQDGYPLPAPVWMSTLDTQPGTTYDIAITASNPGKWLLASSVPDQISAPDGRLSGMATIFAVYGEYGSSTEKIAPMGTGSEGEPLLPDGLRLLPYTMQGGYKVFHLTAKPVWWDDGDGQKVEAWAYNGTVPGPEIQVNVGDKVEIVVQNDLPQGTTVHWQGLDVPFRESGMGGLSQPDIMPGESWTYRFTVRAKPGAYLYRAEPSRGMAKQDAMGLWGPVIVEPKGTPWRHVRPGYDEEYTLMIDDSGQLGFNINGKSFPFTRALTTYLGDHVLIHLINVGSMEHPMHLHGMHFQEMAQDGEPLPSPIWMDTIATAPGTTYDIRLEPNQPGRWLFHCHIVDHVVGATGRMMGLVTFIDVKKLKND</sequence>
<dbReference type="InterPro" id="IPR028096">
    <property type="entry name" value="EfeO_Cupredoxin"/>
</dbReference>
<dbReference type="CDD" id="cd04202">
    <property type="entry name" value="CuRO_D2_2dMcoN_like"/>
    <property type="match status" value="2"/>
</dbReference>
<protein>
    <recommendedName>
        <fullName evidence="7">Multicopper oxidase</fullName>
    </recommendedName>
</protein>
<organism evidence="5 6">
    <name type="scientific">Alicyclobacillus cellulosilyticus</name>
    <dbReference type="NCBI Taxonomy" id="1003997"/>
    <lineage>
        <taxon>Bacteria</taxon>
        <taxon>Bacillati</taxon>
        <taxon>Bacillota</taxon>
        <taxon>Bacilli</taxon>
        <taxon>Bacillales</taxon>
        <taxon>Alicyclobacillaceae</taxon>
        <taxon>Alicyclobacillus</taxon>
    </lineage>
</organism>
<dbReference type="Pfam" id="PF07731">
    <property type="entry name" value="Cu-oxidase_2"/>
    <property type="match status" value="2"/>
</dbReference>
<feature type="domain" description="Plastocyanin-like" evidence="2">
    <location>
        <begin position="375"/>
        <end position="458"/>
    </location>
</feature>
<feature type="domain" description="Plastocyanin-like" evidence="3">
    <location>
        <begin position="536"/>
        <end position="645"/>
    </location>
</feature>
<dbReference type="GO" id="GO:0005507">
    <property type="term" value="F:copper ion binding"/>
    <property type="evidence" value="ECO:0007669"/>
    <property type="project" value="InterPro"/>
</dbReference>
<evidence type="ECO:0000259" key="2">
    <source>
        <dbReference type="Pfam" id="PF07731"/>
    </source>
</evidence>
<keyword evidence="1" id="KW-0812">Transmembrane</keyword>
<keyword evidence="1" id="KW-0472">Membrane</keyword>